<keyword evidence="5" id="KW-1185">Reference proteome</keyword>
<gene>
    <name evidence="4" type="ORF">SBA_ch1_11150</name>
</gene>
<organism evidence="4 5">
    <name type="scientific">Sphingomonas bisphenolicum</name>
    <dbReference type="NCBI Taxonomy" id="296544"/>
    <lineage>
        <taxon>Bacteria</taxon>
        <taxon>Pseudomonadati</taxon>
        <taxon>Pseudomonadota</taxon>
        <taxon>Alphaproteobacteria</taxon>
        <taxon>Sphingomonadales</taxon>
        <taxon>Sphingomonadaceae</taxon>
        <taxon>Sphingomonas</taxon>
    </lineage>
</organism>
<feature type="compositionally biased region" description="Low complexity" evidence="1">
    <location>
        <begin position="161"/>
        <end position="178"/>
    </location>
</feature>
<keyword evidence="2" id="KW-0472">Membrane</keyword>
<keyword evidence="3" id="KW-0732">Signal</keyword>
<protein>
    <recommendedName>
        <fullName evidence="6">LPXTG-motif cell wall anchor domain protein</fullName>
    </recommendedName>
</protein>
<feature type="region of interest" description="Disordered" evidence="1">
    <location>
        <begin position="215"/>
        <end position="257"/>
    </location>
</feature>
<feature type="signal peptide" evidence="3">
    <location>
        <begin position="1"/>
        <end position="27"/>
    </location>
</feature>
<proteinExistence type="predicted"/>
<feature type="compositionally biased region" description="Low complexity" evidence="1">
    <location>
        <begin position="422"/>
        <end position="431"/>
    </location>
</feature>
<feature type="compositionally biased region" description="Low complexity" evidence="1">
    <location>
        <begin position="215"/>
        <end position="226"/>
    </location>
</feature>
<feature type="compositionally biased region" description="Pro residues" evidence="1">
    <location>
        <begin position="227"/>
        <end position="237"/>
    </location>
</feature>
<reference evidence="4" key="1">
    <citation type="submission" date="2018-07" db="EMBL/GenBank/DDBJ databases">
        <title>Complete genome sequence of Sphingomonas bisphenolicum strain AO1, a bisphenol A degradative bacterium isolated from Japanese farm field.</title>
        <authorList>
            <person name="Murakami M."/>
            <person name="Koh M."/>
            <person name="Koba S."/>
            <person name="Matsumura Y."/>
        </authorList>
    </citation>
    <scope>NUCLEOTIDE SEQUENCE</scope>
    <source>
        <strain evidence="4">AO1</strain>
    </source>
</reference>
<feature type="region of interest" description="Disordered" evidence="1">
    <location>
        <begin position="396"/>
        <end position="431"/>
    </location>
</feature>
<keyword evidence="2" id="KW-0812">Transmembrane</keyword>
<evidence type="ECO:0008006" key="6">
    <source>
        <dbReference type="Google" id="ProtNLM"/>
    </source>
</evidence>
<feature type="region of interest" description="Disordered" evidence="1">
    <location>
        <begin position="23"/>
        <end position="178"/>
    </location>
</feature>
<sequence>MGSHIRPLPFAAPLLAIAALSAAPVHAQQAAETAPGFQLPPANTTPAPNPNRQGPELNVYRDPVTPSVTPPVVAPTVTPPPATVQPTPQPSRPRPAPPATPSETPRAPRPTDRATPPPAQPTRQPEAAPAAATPAQPAPDDAPANASAAVAPTLQPPPAPATNATDSPEPAAAPASAAEDASPLSLPWIIGGLLALAVLAAAFLLRRRRPTAEPLAEPAAEPLADPVAPPAAPPPPADTVRLTPAAPATARAPASAPAERPWLDMDMTVSQARYSLMGVTISYSLILHNRGDRPAQDVLVRGILGNGGAQQQALLNGFFTGDDGLPLHSAVSIASGETLQLAGELRLSPDQIVPVTMGQRSLLIPLAAFDAAYRWGPQDADPVEQGRTARAFIVGQEQEPPAERLAPLRLDQGPRQYRRPAARAAAELTPA</sequence>
<feature type="compositionally biased region" description="Low complexity" evidence="1">
    <location>
        <begin position="238"/>
        <end position="257"/>
    </location>
</feature>
<evidence type="ECO:0000313" key="4">
    <source>
        <dbReference type="EMBL" id="BBF68915.1"/>
    </source>
</evidence>
<feature type="compositionally biased region" description="Pro residues" evidence="1">
    <location>
        <begin position="68"/>
        <end position="100"/>
    </location>
</feature>
<evidence type="ECO:0000256" key="1">
    <source>
        <dbReference type="SAM" id="MobiDB-lite"/>
    </source>
</evidence>
<feature type="chain" id="PRO_5045554290" description="LPXTG-motif cell wall anchor domain protein" evidence="3">
    <location>
        <begin position="28"/>
        <end position="431"/>
    </location>
</feature>
<feature type="compositionally biased region" description="Low complexity" evidence="1">
    <location>
        <begin position="121"/>
        <end position="153"/>
    </location>
</feature>
<accession>A0ABM7FZ79</accession>
<keyword evidence="2" id="KW-1133">Transmembrane helix</keyword>
<evidence type="ECO:0000256" key="3">
    <source>
        <dbReference type="SAM" id="SignalP"/>
    </source>
</evidence>
<evidence type="ECO:0000313" key="5">
    <source>
        <dbReference type="Proteomes" id="UP001059971"/>
    </source>
</evidence>
<dbReference type="PRINTS" id="PR01217">
    <property type="entry name" value="PRICHEXTENSN"/>
</dbReference>
<name>A0ABM7FZ79_9SPHN</name>
<dbReference type="RefSeq" id="WP_261936177.1">
    <property type="nucleotide sequence ID" value="NZ_AP018817.1"/>
</dbReference>
<dbReference type="Proteomes" id="UP001059971">
    <property type="component" value="Chromosome 1"/>
</dbReference>
<evidence type="ECO:0000256" key="2">
    <source>
        <dbReference type="SAM" id="Phobius"/>
    </source>
</evidence>
<feature type="transmembrane region" description="Helical" evidence="2">
    <location>
        <begin position="186"/>
        <end position="205"/>
    </location>
</feature>
<dbReference type="EMBL" id="AP018817">
    <property type="protein sequence ID" value="BBF68915.1"/>
    <property type="molecule type" value="Genomic_DNA"/>
</dbReference>